<name>A0A0C3A2J5_RHOER</name>
<dbReference type="EMBL" id="MRBO01000395">
    <property type="protein sequence ID" value="KAB2584866.1"/>
    <property type="molecule type" value="Genomic_DNA"/>
</dbReference>
<dbReference type="RefSeq" id="WP_042953483.1">
    <property type="nucleotide sequence ID" value="NZ_JAOPFY010000003.1"/>
</dbReference>
<evidence type="ECO:0000313" key="2">
    <source>
        <dbReference type="Proteomes" id="UP000325576"/>
    </source>
</evidence>
<sequence>MVLQVDIDALRSFAKALHSIASQIDQIGIASSVRMPVSGTEVASADVSGKILDAYALLGAQIGEMGGNADSSASGYEAVETAFRDQLKKYDSGVQ</sequence>
<dbReference type="Proteomes" id="UP000325576">
    <property type="component" value="Unassembled WGS sequence"/>
</dbReference>
<dbReference type="AlphaFoldDB" id="A0A0C3A2J5"/>
<organism evidence="1 2">
    <name type="scientific">Rhodococcus erythropolis</name>
    <name type="common">Arthrobacter picolinophilus</name>
    <dbReference type="NCBI Taxonomy" id="1833"/>
    <lineage>
        <taxon>Bacteria</taxon>
        <taxon>Bacillati</taxon>
        <taxon>Actinomycetota</taxon>
        <taxon>Actinomycetes</taxon>
        <taxon>Mycobacteriales</taxon>
        <taxon>Nocardiaceae</taxon>
        <taxon>Rhodococcus</taxon>
        <taxon>Rhodococcus erythropolis group</taxon>
    </lineage>
</organism>
<gene>
    <name evidence="1" type="ORF">BS297_13330</name>
</gene>
<accession>A0A0C3A2J5</accession>
<protein>
    <submittedName>
        <fullName evidence="1">Uncharacterized protein</fullName>
    </submittedName>
</protein>
<comment type="caution">
    <text evidence="1">The sequence shown here is derived from an EMBL/GenBank/DDBJ whole genome shotgun (WGS) entry which is preliminary data.</text>
</comment>
<evidence type="ECO:0000313" key="1">
    <source>
        <dbReference type="EMBL" id="KAB2584866.1"/>
    </source>
</evidence>
<reference evidence="1 2" key="1">
    <citation type="journal article" date="2017" name="Poromechanics V (2013)">
        <title>Genomic Characterization of the Arsenic-Tolerant Actinobacterium, &lt;i&gt;Rhodococcus erythropolis&lt;/i&gt; S43.</title>
        <authorList>
            <person name="Retamal-Morales G."/>
            <person name="Mehnert M."/>
            <person name="Schwabe R."/>
            <person name="Tischler D."/>
            <person name="Schloemann M."/>
            <person name="Levican G.J."/>
        </authorList>
    </citation>
    <scope>NUCLEOTIDE SEQUENCE [LARGE SCALE GENOMIC DNA]</scope>
    <source>
        <strain evidence="1 2">S43</strain>
    </source>
</reference>
<proteinExistence type="predicted"/>